<comment type="subcellular location">
    <subcellularLocation>
        <location evidence="1">Cytoplasm</location>
    </subcellularLocation>
</comment>
<dbReference type="InterPro" id="IPR001789">
    <property type="entry name" value="Sig_transdc_resp-reg_receiver"/>
</dbReference>
<evidence type="ECO:0000256" key="7">
    <source>
        <dbReference type="PROSITE-ProRule" id="PRU00169"/>
    </source>
</evidence>
<evidence type="ECO:0000256" key="3">
    <source>
        <dbReference type="ARBA" id="ARBA00023012"/>
    </source>
</evidence>
<dbReference type="Proteomes" id="UP001428817">
    <property type="component" value="Unassembled WGS sequence"/>
</dbReference>
<name>A0ABP9RCW7_9PSEU</name>
<proteinExistence type="predicted"/>
<evidence type="ECO:0000256" key="8">
    <source>
        <dbReference type="PROSITE-ProRule" id="PRU01091"/>
    </source>
</evidence>
<dbReference type="SUPFAM" id="SSF52172">
    <property type="entry name" value="CheY-like"/>
    <property type="match status" value="1"/>
</dbReference>
<dbReference type="InterPro" id="IPR001867">
    <property type="entry name" value="OmpR/PhoB-type_DNA-bd"/>
</dbReference>
<gene>
    <name evidence="12" type="ORF">GCM10023321_80240</name>
</gene>
<feature type="compositionally biased region" description="Basic and acidic residues" evidence="9">
    <location>
        <begin position="23"/>
        <end position="32"/>
    </location>
</feature>
<dbReference type="PANTHER" id="PTHR48111:SF22">
    <property type="entry name" value="REGULATOR OF RPOS"/>
    <property type="match status" value="1"/>
</dbReference>
<evidence type="ECO:0000256" key="9">
    <source>
        <dbReference type="SAM" id="MobiDB-lite"/>
    </source>
</evidence>
<evidence type="ECO:0000256" key="2">
    <source>
        <dbReference type="ARBA" id="ARBA00022553"/>
    </source>
</evidence>
<evidence type="ECO:0000313" key="13">
    <source>
        <dbReference type="Proteomes" id="UP001428817"/>
    </source>
</evidence>
<organism evidence="12 13">
    <name type="scientific">Pseudonocardia eucalypti</name>
    <dbReference type="NCBI Taxonomy" id="648755"/>
    <lineage>
        <taxon>Bacteria</taxon>
        <taxon>Bacillati</taxon>
        <taxon>Actinomycetota</taxon>
        <taxon>Actinomycetes</taxon>
        <taxon>Pseudonocardiales</taxon>
        <taxon>Pseudonocardiaceae</taxon>
        <taxon>Pseudonocardia</taxon>
    </lineage>
</organism>
<dbReference type="Pfam" id="PF00486">
    <property type="entry name" value="Trans_reg_C"/>
    <property type="match status" value="1"/>
</dbReference>
<keyword evidence="13" id="KW-1185">Reference proteome</keyword>
<dbReference type="PROSITE" id="PS50110">
    <property type="entry name" value="RESPONSE_REGULATORY"/>
    <property type="match status" value="1"/>
</dbReference>
<reference evidence="13" key="1">
    <citation type="journal article" date="2019" name="Int. J. Syst. Evol. Microbiol.">
        <title>The Global Catalogue of Microorganisms (GCM) 10K type strain sequencing project: providing services to taxonomists for standard genome sequencing and annotation.</title>
        <authorList>
            <consortium name="The Broad Institute Genomics Platform"/>
            <consortium name="The Broad Institute Genome Sequencing Center for Infectious Disease"/>
            <person name="Wu L."/>
            <person name="Ma J."/>
        </authorList>
    </citation>
    <scope>NUCLEOTIDE SEQUENCE [LARGE SCALE GENOMIC DNA]</scope>
    <source>
        <strain evidence="13">JCM 18303</strain>
    </source>
</reference>
<evidence type="ECO:0000313" key="12">
    <source>
        <dbReference type="EMBL" id="GAA5175054.1"/>
    </source>
</evidence>
<dbReference type="SMART" id="SM00448">
    <property type="entry name" value="REC"/>
    <property type="match status" value="1"/>
</dbReference>
<dbReference type="Gene3D" id="6.10.250.690">
    <property type="match status" value="1"/>
</dbReference>
<evidence type="ECO:0000256" key="6">
    <source>
        <dbReference type="ARBA" id="ARBA00023163"/>
    </source>
</evidence>
<comment type="caution">
    <text evidence="12">The sequence shown here is derived from an EMBL/GenBank/DDBJ whole genome shotgun (WGS) entry which is preliminary data.</text>
</comment>
<dbReference type="Gene3D" id="3.40.50.2300">
    <property type="match status" value="1"/>
</dbReference>
<feature type="domain" description="Response regulatory" evidence="10">
    <location>
        <begin position="48"/>
        <end position="163"/>
    </location>
</feature>
<dbReference type="EMBL" id="BAABJP010000063">
    <property type="protein sequence ID" value="GAA5175054.1"/>
    <property type="molecule type" value="Genomic_DNA"/>
</dbReference>
<evidence type="ECO:0000256" key="1">
    <source>
        <dbReference type="ARBA" id="ARBA00004496"/>
    </source>
</evidence>
<dbReference type="Gene3D" id="1.10.10.10">
    <property type="entry name" value="Winged helix-like DNA-binding domain superfamily/Winged helix DNA-binding domain"/>
    <property type="match status" value="1"/>
</dbReference>
<keyword evidence="2 7" id="KW-0597">Phosphoprotein</keyword>
<keyword evidence="3" id="KW-0902">Two-component regulatory system</keyword>
<feature type="modified residue" description="4-aspartylphosphate" evidence="7">
    <location>
        <position position="97"/>
    </location>
</feature>
<dbReference type="InterPro" id="IPR039420">
    <property type="entry name" value="WalR-like"/>
</dbReference>
<keyword evidence="6" id="KW-0804">Transcription</keyword>
<dbReference type="CDD" id="cd00383">
    <property type="entry name" value="trans_reg_C"/>
    <property type="match status" value="1"/>
</dbReference>
<evidence type="ECO:0000256" key="4">
    <source>
        <dbReference type="ARBA" id="ARBA00023015"/>
    </source>
</evidence>
<keyword evidence="5 8" id="KW-0238">DNA-binding</keyword>
<dbReference type="InterPro" id="IPR011006">
    <property type="entry name" value="CheY-like_superfamily"/>
</dbReference>
<sequence length="274" mass="30035">MSALTIDYAVVATSSGGYAGADHPADPERAAARNEGAATPAEPSEPGSILVIGDDHAVAELVPACLRFAGFRTVLARGADEALARAERHRPELLVLDATLPGVDASALARLLRLRLGSGVPILFLVGGRGGEHSAMSLTVGGDDYLPKPFSLDELTARIRALLRRFGRRSDAVLSFADLEFDEDTLEPRRAGRHLYLTPQERRILRYLLVNAGRVITRTEIVEHVWPYDHVGHRRVLDVHMCTLRRKINKMGPPLIHTMHGVGYVLRDPRANKR</sequence>
<evidence type="ECO:0000259" key="11">
    <source>
        <dbReference type="PROSITE" id="PS51755"/>
    </source>
</evidence>
<dbReference type="Pfam" id="PF00072">
    <property type="entry name" value="Response_reg"/>
    <property type="match status" value="1"/>
</dbReference>
<dbReference type="InterPro" id="IPR036388">
    <property type="entry name" value="WH-like_DNA-bd_sf"/>
</dbReference>
<feature type="DNA-binding region" description="OmpR/PhoB-type" evidence="8">
    <location>
        <begin position="171"/>
        <end position="268"/>
    </location>
</feature>
<dbReference type="PANTHER" id="PTHR48111">
    <property type="entry name" value="REGULATOR OF RPOS"/>
    <property type="match status" value="1"/>
</dbReference>
<accession>A0ABP9RCW7</accession>
<evidence type="ECO:0000259" key="10">
    <source>
        <dbReference type="PROSITE" id="PS50110"/>
    </source>
</evidence>
<keyword evidence="4" id="KW-0805">Transcription regulation</keyword>
<protein>
    <submittedName>
        <fullName evidence="12">Response regulator transcription factor</fullName>
    </submittedName>
</protein>
<dbReference type="PROSITE" id="PS51755">
    <property type="entry name" value="OMPR_PHOB"/>
    <property type="match status" value="1"/>
</dbReference>
<feature type="domain" description="OmpR/PhoB-type" evidence="11">
    <location>
        <begin position="171"/>
        <end position="268"/>
    </location>
</feature>
<dbReference type="SMART" id="SM00862">
    <property type="entry name" value="Trans_reg_C"/>
    <property type="match status" value="1"/>
</dbReference>
<evidence type="ECO:0000256" key="5">
    <source>
        <dbReference type="ARBA" id="ARBA00023125"/>
    </source>
</evidence>
<feature type="region of interest" description="Disordered" evidence="9">
    <location>
        <begin position="17"/>
        <end position="46"/>
    </location>
</feature>
<dbReference type="RefSeq" id="WP_221498430.1">
    <property type="nucleotide sequence ID" value="NZ_BAABJP010000063.1"/>
</dbReference>